<accession>A0ABP8WHM8</accession>
<name>A0ABP8WHM8_9MICO</name>
<protein>
    <submittedName>
        <fullName evidence="1">Uncharacterized protein</fullName>
    </submittedName>
</protein>
<sequence>MTDTPDDTAPSVNLQPGIPAPESGTYVCGYCGPAGLAELLVLPMQAMRAGSPGAGNVNISGPLSGRMSVYTIAAATRLPKCPTCGPATGWDLLVGAIDEYLQSRSEARARVFEGLGIAGRVGRPRVSLDGVKVITAELPRTRRSSWLPWRRR</sequence>
<comment type="caution">
    <text evidence="1">The sequence shown here is derived from an EMBL/GenBank/DDBJ whole genome shotgun (WGS) entry which is preliminary data.</text>
</comment>
<keyword evidence="2" id="KW-1185">Reference proteome</keyword>
<reference evidence="2" key="1">
    <citation type="journal article" date="2019" name="Int. J. Syst. Evol. Microbiol.">
        <title>The Global Catalogue of Microorganisms (GCM) 10K type strain sequencing project: providing services to taxonomists for standard genome sequencing and annotation.</title>
        <authorList>
            <consortium name="The Broad Institute Genomics Platform"/>
            <consortium name="The Broad Institute Genome Sequencing Center for Infectious Disease"/>
            <person name="Wu L."/>
            <person name="Ma J."/>
        </authorList>
    </citation>
    <scope>NUCLEOTIDE SEQUENCE [LARGE SCALE GENOMIC DNA]</scope>
    <source>
        <strain evidence="2">JCM 17975</strain>
    </source>
</reference>
<evidence type="ECO:0000313" key="1">
    <source>
        <dbReference type="EMBL" id="GAA4689937.1"/>
    </source>
</evidence>
<dbReference type="Proteomes" id="UP001500843">
    <property type="component" value="Unassembled WGS sequence"/>
</dbReference>
<proteinExistence type="predicted"/>
<gene>
    <name evidence="1" type="ORF">GCM10023198_05820</name>
</gene>
<dbReference type="EMBL" id="BAABHM010000004">
    <property type="protein sequence ID" value="GAA4689937.1"/>
    <property type="molecule type" value="Genomic_DNA"/>
</dbReference>
<organism evidence="1 2">
    <name type="scientific">Promicromonospora umidemergens</name>
    <dbReference type="NCBI Taxonomy" id="629679"/>
    <lineage>
        <taxon>Bacteria</taxon>
        <taxon>Bacillati</taxon>
        <taxon>Actinomycetota</taxon>
        <taxon>Actinomycetes</taxon>
        <taxon>Micrococcales</taxon>
        <taxon>Promicromonosporaceae</taxon>
        <taxon>Promicromonospora</taxon>
    </lineage>
</organism>
<evidence type="ECO:0000313" key="2">
    <source>
        <dbReference type="Proteomes" id="UP001500843"/>
    </source>
</evidence>
<dbReference type="RefSeq" id="WP_253871092.1">
    <property type="nucleotide sequence ID" value="NZ_BAABHM010000004.1"/>
</dbReference>